<protein>
    <recommendedName>
        <fullName evidence="3">Dynein regulatory complex protein 9</fullName>
    </recommendedName>
    <alternativeName>
        <fullName evidence="9">IQ domain-containing protein G</fullName>
    </alternativeName>
</protein>
<dbReference type="Pfam" id="PF00612">
    <property type="entry name" value="IQ"/>
    <property type="match status" value="1"/>
</dbReference>
<evidence type="ECO:0000256" key="1">
    <source>
        <dbReference type="ARBA" id="ARBA00004611"/>
    </source>
</evidence>
<evidence type="ECO:0000256" key="3">
    <source>
        <dbReference type="ARBA" id="ARBA00013738"/>
    </source>
</evidence>
<proteinExistence type="inferred from homology"/>
<dbReference type="GO" id="GO:0031514">
    <property type="term" value="C:motile cilium"/>
    <property type="evidence" value="ECO:0007669"/>
    <property type="project" value="TreeGrafter"/>
</dbReference>
<evidence type="ECO:0000256" key="2">
    <source>
        <dbReference type="ARBA" id="ARBA00008222"/>
    </source>
</evidence>
<dbReference type="EMBL" id="REGW02000012">
    <property type="protein sequence ID" value="KAE8288417.1"/>
    <property type="molecule type" value="Genomic_DNA"/>
</dbReference>
<dbReference type="OrthoDB" id="10254713at2759"/>
<keyword evidence="10" id="KW-0175">Coiled coil</keyword>
<comment type="similarity">
    <text evidence="2">Belongs to the DRC9 family.</text>
</comment>
<organism evidence="12 13">
    <name type="scientific">Larimichthys crocea</name>
    <name type="common">Large yellow croaker</name>
    <name type="synonym">Pseudosciaena crocea</name>
    <dbReference type="NCBI Taxonomy" id="215358"/>
    <lineage>
        <taxon>Eukaryota</taxon>
        <taxon>Metazoa</taxon>
        <taxon>Chordata</taxon>
        <taxon>Craniata</taxon>
        <taxon>Vertebrata</taxon>
        <taxon>Euteleostomi</taxon>
        <taxon>Actinopterygii</taxon>
        <taxon>Neopterygii</taxon>
        <taxon>Teleostei</taxon>
        <taxon>Neoteleostei</taxon>
        <taxon>Acanthomorphata</taxon>
        <taxon>Eupercaria</taxon>
        <taxon>Sciaenidae</taxon>
        <taxon>Larimichthys</taxon>
    </lineage>
</organism>
<evidence type="ECO:0000313" key="12">
    <source>
        <dbReference type="EMBL" id="KAE8288417.1"/>
    </source>
</evidence>
<reference evidence="12 13" key="1">
    <citation type="submission" date="2019-07" db="EMBL/GenBank/DDBJ databases">
        <title>Chromosome genome assembly for large yellow croaker.</title>
        <authorList>
            <person name="Xiao S."/>
        </authorList>
    </citation>
    <scope>NUCLEOTIDE SEQUENCE [LARGE SCALE GENOMIC DNA]</scope>
    <source>
        <strain evidence="12">JMULYC20181020</strain>
        <tissue evidence="12">Muscle</tissue>
    </source>
</reference>
<keyword evidence="4" id="KW-0963">Cytoplasm</keyword>
<feature type="region of interest" description="Disordered" evidence="11">
    <location>
        <begin position="80"/>
        <end position="102"/>
    </location>
</feature>
<evidence type="ECO:0000256" key="11">
    <source>
        <dbReference type="SAM" id="MobiDB-lite"/>
    </source>
</evidence>
<dbReference type="KEGG" id="lco:104926263"/>
<dbReference type="PROSITE" id="PS50096">
    <property type="entry name" value="IQ"/>
    <property type="match status" value="1"/>
</dbReference>
<comment type="subcellular location">
    <subcellularLocation>
        <location evidence="1">Cytoplasm</location>
        <location evidence="1">Cytoskeleton</location>
        <location evidence="1">Flagellum axoneme</location>
    </subcellularLocation>
</comment>
<gene>
    <name evidence="12" type="ORF">D5F01_LYC12288</name>
</gene>
<evidence type="ECO:0000256" key="7">
    <source>
        <dbReference type="ARBA" id="ARBA00023212"/>
    </source>
</evidence>
<evidence type="ECO:0000256" key="9">
    <source>
        <dbReference type="ARBA" id="ARBA00032183"/>
    </source>
</evidence>
<name>A0A6G0IAN8_LARCR</name>
<accession>A0A6G0IAN8</accession>
<dbReference type="CDD" id="cd23766">
    <property type="entry name" value="IQCG"/>
    <property type="match status" value="1"/>
</dbReference>
<dbReference type="Proteomes" id="UP000424527">
    <property type="component" value="Unassembled WGS sequence"/>
</dbReference>
<feature type="coiled-coil region" evidence="10">
    <location>
        <begin position="146"/>
        <end position="217"/>
    </location>
</feature>
<keyword evidence="13" id="KW-1185">Reference proteome</keyword>
<dbReference type="InterPro" id="IPR042618">
    <property type="entry name" value="IQCG"/>
</dbReference>
<evidence type="ECO:0000256" key="5">
    <source>
        <dbReference type="ARBA" id="ARBA00022846"/>
    </source>
</evidence>
<feature type="region of interest" description="Disordered" evidence="11">
    <location>
        <begin position="288"/>
        <end position="309"/>
    </location>
</feature>
<dbReference type="AlphaFoldDB" id="A0A6G0IAN8"/>
<evidence type="ECO:0000256" key="10">
    <source>
        <dbReference type="SAM" id="Coils"/>
    </source>
</evidence>
<keyword evidence="8" id="KW-0966">Cell projection</keyword>
<dbReference type="InterPro" id="IPR000048">
    <property type="entry name" value="IQ_motif_EF-hand-BS"/>
</dbReference>
<evidence type="ECO:0000313" key="13">
    <source>
        <dbReference type="Proteomes" id="UP000424527"/>
    </source>
</evidence>
<evidence type="ECO:0000256" key="6">
    <source>
        <dbReference type="ARBA" id="ARBA00023069"/>
    </source>
</evidence>
<feature type="compositionally biased region" description="Basic residues" evidence="11">
    <location>
        <begin position="297"/>
        <end position="309"/>
    </location>
</feature>
<dbReference type="GO" id="GO:0044782">
    <property type="term" value="P:cilium organization"/>
    <property type="evidence" value="ECO:0007669"/>
    <property type="project" value="TreeGrafter"/>
</dbReference>
<keyword evidence="5" id="KW-0282">Flagellum</keyword>
<dbReference type="PANTHER" id="PTHR14871:SF1">
    <property type="entry name" value="DYNEIN REGULATORY COMPLEX PROTEIN 9"/>
    <property type="match status" value="1"/>
</dbReference>
<comment type="caution">
    <text evidence="12">The sequence shown here is derived from an EMBL/GenBank/DDBJ whole genome shotgun (WGS) entry which is preliminary data.</text>
</comment>
<dbReference type="GO" id="GO:0005737">
    <property type="term" value="C:cytoplasm"/>
    <property type="evidence" value="ECO:0007669"/>
    <property type="project" value="TreeGrafter"/>
</dbReference>
<keyword evidence="6" id="KW-0969">Cilium</keyword>
<evidence type="ECO:0000256" key="4">
    <source>
        <dbReference type="ARBA" id="ARBA00022490"/>
    </source>
</evidence>
<dbReference type="PANTHER" id="PTHR14871">
    <property type="entry name" value="DYNEIN REGULATORY COMPLEX PROTEIN 9"/>
    <property type="match status" value="1"/>
</dbReference>
<keyword evidence="7" id="KW-0206">Cytoskeleton</keyword>
<evidence type="ECO:0000256" key="8">
    <source>
        <dbReference type="ARBA" id="ARBA00023273"/>
    </source>
</evidence>
<sequence length="309" mass="37132">MSRLQSLRLAAALEVCPDQLDILGHIQTVQISREHEPAVEKTEPIRLRRDCQYISQQVSELHLEMEEEQSFSSLQQVVEEKEQKKKAEHMRREAKRELEERKQTLQRQQEEFRANIHQLHERRILIKNLKYQEGHLSLKIDNEMVEKHLELELQLTQKEVSQTEKLQEERQELQHKQLGEEEIKVCEGSKKFLQNQHEKLQKQLQEWQQHSNQTVQEKELQLNSLYRLKTVNLDRLTDMRRKSRAMEQVVEEDRVEQEVLRQQQAEIRAATKLQAWWRGCMIRRGLGSFKKEEDKKGKKKKKEGKKKKK</sequence>